<dbReference type="EMBL" id="CAFBNE010000084">
    <property type="protein sequence ID" value="CAB4962629.1"/>
    <property type="molecule type" value="Genomic_DNA"/>
</dbReference>
<sequence>MRTFTGLARALHTSRARGIFEHVFDTCDQIHGDTRMKTETPDAPISQAYVCSSPLASAEFEADFDADFDAHFDALIDALIDDAPPYDVAPDDTCPRETLDVESHNSNALQGWASLTTRMQSSISAQEHLDAISSLDVGPIAMAQLAAIDVGSLTGSGAITYLQIHDRIASWWAAHQVPALVRAAGTDRHIDSVVLYDNVLGFDAQGSVTIVDAVREEIAAAMRWSPSTAQHRIDSARLLAGPLVETQRAFAIGSVTPQHVEVIVTAAQRFEGAWSTNNAERELFDQHCQALESRVLPTAVRSTVARTRQAAARSLHAVDPVGTARRRRQALHQRDVFVVDEHDGVSLLLARMSTEHAHACLSALNSIVQVPRCDSAQTRPTIGVSAASIQSIGIPAIGVRRSAALAELILASSVGRAPGFASSQTAKDHGSAEASTADLPGMAGSPSPIAATSIRAHVDLVIDLATLLALRDGAAELHGAGPIPPEVVRELLADATMRRIIADPLTGHQLDYGRRVYAVPQRLREFVIARDRTCRFPGCGRRASTCQIDHAQAWSDGGETSPGNVGALCTRHHQLKTHGGWDVEVSEPTGACTWRSPQGRSYSREAPELLQPLILPPLTAPPDLASL</sequence>
<dbReference type="SMART" id="SM00507">
    <property type="entry name" value="HNHc"/>
    <property type="match status" value="1"/>
</dbReference>
<dbReference type="CDD" id="cd00085">
    <property type="entry name" value="HNHc"/>
    <property type="match status" value="1"/>
</dbReference>
<organism evidence="4">
    <name type="scientific">freshwater metagenome</name>
    <dbReference type="NCBI Taxonomy" id="449393"/>
    <lineage>
        <taxon>unclassified sequences</taxon>
        <taxon>metagenomes</taxon>
        <taxon>ecological metagenomes</taxon>
    </lineage>
</organism>
<gene>
    <name evidence="4" type="ORF">UFOPK3772_02316</name>
</gene>
<comment type="similarity">
    <text evidence="1">Belongs to the Rv1128c/1148c/1588c/1702c/1945/3466 family.</text>
</comment>
<proteinExistence type="inferred from homology"/>
<name>A0A6J7L8X3_9ZZZZ</name>
<dbReference type="InterPro" id="IPR002711">
    <property type="entry name" value="HNH"/>
</dbReference>
<reference evidence="4" key="1">
    <citation type="submission" date="2020-05" db="EMBL/GenBank/DDBJ databases">
        <authorList>
            <person name="Chiriac C."/>
            <person name="Salcher M."/>
            <person name="Ghai R."/>
            <person name="Kavagutti S V."/>
        </authorList>
    </citation>
    <scope>NUCLEOTIDE SEQUENCE</scope>
</reference>
<dbReference type="GO" id="GO:0003676">
    <property type="term" value="F:nucleic acid binding"/>
    <property type="evidence" value="ECO:0007669"/>
    <property type="project" value="InterPro"/>
</dbReference>
<dbReference type="AlphaFoldDB" id="A0A6J7L8X3"/>
<dbReference type="Gene3D" id="1.10.30.50">
    <property type="match status" value="1"/>
</dbReference>
<dbReference type="InterPro" id="IPR003870">
    <property type="entry name" value="DUF222"/>
</dbReference>
<protein>
    <submittedName>
        <fullName evidence="4">Unannotated protein</fullName>
    </submittedName>
</protein>
<evidence type="ECO:0000313" key="4">
    <source>
        <dbReference type="EMBL" id="CAB4962629.1"/>
    </source>
</evidence>
<accession>A0A6J7L8X3</accession>
<dbReference type="Pfam" id="PF02720">
    <property type="entry name" value="DUF222"/>
    <property type="match status" value="1"/>
</dbReference>
<evidence type="ECO:0000256" key="1">
    <source>
        <dbReference type="ARBA" id="ARBA00023450"/>
    </source>
</evidence>
<evidence type="ECO:0000256" key="2">
    <source>
        <dbReference type="SAM" id="MobiDB-lite"/>
    </source>
</evidence>
<feature type="region of interest" description="Disordered" evidence="2">
    <location>
        <begin position="420"/>
        <end position="441"/>
    </location>
</feature>
<feature type="domain" description="HNH nuclease" evidence="3">
    <location>
        <begin position="522"/>
        <end position="574"/>
    </location>
</feature>
<evidence type="ECO:0000259" key="3">
    <source>
        <dbReference type="SMART" id="SM00507"/>
    </source>
</evidence>
<dbReference type="InterPro" id="IPR003615">
    <property type="entry name" value="HNH_nuc"/>
</dbReference>
<dbReference type="Pfam" id="PF01844">
    <property type="entry name" value="HNH"/>
    <property type="match status" value="1"/>
</dbReference>
<dbReference type="GO" id="GO:0008270">
    <property type="term" value="F:zinc ion binding"/>
    <property type="evidence" value="ECO:0007669"/>
    <property type="project" value="InterPro"/>
</dbReference>
<dbReference type="GO" id="GO:0004519">
    <property type="term" value="F:endonuclease activity"/>
    <property type="evidence" value="ECO:0007669"/>
    <property type="project" value="InterPro"/>
</dbReference>